<dbReference type="InterPro" id="IPR047797">
    <property type="entry name" value="ISNCY_transpos"/>
</dbReference>
<dbReference type="InterPro" id="IPR036397">
    <property type="entry name" value="RNaseH_sf"/>
</dbReference>
<dbReference type="EMBL" id="MGAF01000026">
    <property type="protein sequence ID" value="OGK40704.1"/>
    <property type="molecule type" value="Genomic_DNA"/>
</dbReference>
<dbReference type="InterPro" id="IPR009057">
    <property type="entry name" value="Homeodomain-like_sf"/>
</dbReference>
<evidence type="ECO:0000313" key="2">
    <source>
        <dbReference type="EMBL" id="OGK40704.1"/>
    </source>
</evidence>
<dbReference type="SUPFAM" id="SSF46689">
    <property type="entry name" value="Homeodomain-like"/>
    <property type="match status" value="1"/>
</dbReference>
<organism evidence="2 3">
    <name type="scientific">Candidatus Roizmanbacteria bacterium RIFCSPLOWO2_01_FULL_35_13</name>
    <dbReference type="NCBI Taxonomy" id="1802055"/>
    <lineage>
        <taxon>Bacteria</taxon>
        <taxon>Candidatus Roizmaniibacteriota</taxon>
    </lineage>
</organism>
<dbReference type="InterPro" id="IPR001584">
    <property type="entry name" value="Integrase_cat-core"/>
</dbReference>
<name>A0A1F7IBG7_9BACT</name>
<proteinExistence type="predicted"/>
<dbReference type="Pfam" id="PF13518">
    <property type="entry name" value="HTH_28"/>
    <property type="match status" value="1"/>
</dbReference>
<evidence type="ECO:0000313" key="3">
    <source>
        <dbReference type="Proteomes" id="UP000179270"/>
    </source>
</evidence>
<dbReference type="STRING" id="1802055.A3A74_03745"/>
<feature type="domain" description="Integrase catalytic" evidence="1">
    <location>
        <begin position="134"/>
        <end position="317"/>
    </location>
</feature>
<dbReference type="PANTHER" id="PTHR35004:SF7">
    <property type="entry name" value="INTEGRASE PROTEIN"/>
    <property type="match status" value="1"/>
</dbReference>
<reference evidence="2 3" key="1">
    <citation type="journal article" date="2016" name="Nat. Commun.">
        <title>Thousands of microbial genomes shed light on interconnected biogeochemical processes in an aquifer system.</title>
        <authorList>
            <person name="Anantharaman K."/>
            <person name="Brown C.T."/>
            <person name="Hug L.A."/>
            <person name="Sharon I."/>
            <person name="Castelle C.J."/>
            <person name="Probst A.J."/>
            <person name="Thomas B.C."/>
            <person name="Singh A."/>
            <person name="Wilkins M.J."/>
            <person name="Karaoz U."/>
            <person name="Brodie E.L."/>
            <person name="Williams K.H."/>
            <person name="Hubbard S.S."/>
            <person name="Banfield J.F."/>
        </authorList>
    </citation>
    <scope>NUCLEOTIDE SEQUENCE [LARGE SCALE GENOMIC DNA]</scope>
</reference>
<evidence type="ECO:0000259" key="1">
    <source>
        <dbReference type="PROSITE" id="PS50994"/>
    </source>
</evidence>
<dbReference type="AlphaFoldDB" id="A0A1F7IBG7"/>
<dbReference type="PANTHER" id="PTHR35004">
    <property type="entry name" value="TRANSPOSASE RV3428C-RELATED"/>
    <property type="match status" value="1"/>
</dbReference>
<dbReference type="NCBIfam" id="NF033594">
    <property type="entry name" value="transpos_ISNCY_2"/>
    <property type="match status" value="1"/>
</dbReference>
<dbReference type="GO" id="GO:0003676">
    <property type="term" value="F:nucleic acid binding"/>
    <property type="evidence" value="ECO:0007669"/>
    <property type="project" value="InterPro"/>
</dbReference>
<dbReference type="PROSITE" id="PS50994">
    <property type="entry name" value="INTEGRASE"/>
    <property type="match status" value="1"/>
</dbReference>
<protein>
    <recommendedName>
        <fullName evidence="1">Integrase catalytic domain-containing protein</fullName>
    </recommendedName>
</protein>
<dbReference type="Gene3D" id="3.30.420.10">
    <property type="entry name" value="Ribonuclease H-like superfamily/Ribonuclease H"/>
    <property type="match status" value="1"/>
</dbReference>
<dbReference type="InterPro" id="IPR012337">
    <property type="entry name" value="RNaseH-like_sf"/>
</dbReference>
<accession>A0A1F7IBG7</accession>
<dbReference type="GO" id="GO:0015074">
    <property type="term" value="P:DNA integration"/>
    <property type="evidence" value="ECO:0007669"/>
    <property type="project" value="InterPro"/>
</dbReference>
<gene>
    <name evidence="2" type="ORF">A3A74_03745</name>
</gene>
<comment type="caution">
    <text evidence="2">The sequence shown here is derived from an EMBL/GenBank/DDBJ whole genome shotgun (WGS) entry which is preliminary data.</text>
</comment>
<sequence>MKDRIMTTAERIRLTVIEELTDGRINVPTAALKLNLSVRQIKRLKKRFKQYGHDSLIHGLRGKPGLRKTDMQMEMEIVKTIKEKYHDFGPLLAWEKIAAVHNIPIGRETVRAIMIRNNIWESKKRKRGQYFSWRDRRTAYGELEQFDGSYHDWFEGRNPLLPETCLLASIDDATGRLTKAIIGENESVEAVFAFWREYVEDIGIPVELYVDKFSTYKINHPMATDNLELMTQFRRAMKELGTNLICANSPQAKGRIERLFETLQDRLVKEMRLAGINTIDAANVYLKETFIPWFNDRYAVIPKSSSDTHRKLDTKTVKKLDNIFSKHYIRSINNDFTVQYKSRFYQLQEIQPVTVFKTDKVLIEERPDNITSF</sequence>
<dbReference type="InterPro" id="IPR055247">
    <property type="entry name" value="InsJ-like_HTH"/>
</dbReference>
<dbReference type="Proteomes" id="UP000179270">
    <property type="component" value="Unassembled WGS sequence"/>
</dbReference>
<dbReference type="SUPFAM" id="SSF53098">
    <property type="entry name" value="Ribonuclease H-like"/>
    <property type="match status" value="1"/>
</dbReference>